<proteinExistence type="predicted"/>
<evidence type="ECO:0000256" key="2">
    <source>
        <dbReference type="SAM" id="Phobius"/>
    </source>
</evidence>
<feature type="transmembrane region" description="Helical" evidence="2">
    <location>
        <begin position="18"/>
        <end position="39"/>
    </location>
</feature>
<comment type="caution">
    <text evidence="3">The sequence shown here is derived from an EMBL/GenBank/DDBJ whole genome shotgun (WGS) entry which is preliminary data.</text>
</comment>
<dbReference type="RefSeq" id="WP_036588045.1">
    <property type="nucleotide sequence ID" value="NZ_CP064062.1"/>
</dbReference>
<feature type="compositionally biased region" description="Polar residues" evidence="1">
    <location>
        <begin position="55"/>
        <end position="71"/>
    </location>
</feature>
<keyword evidence="2" id="KW-0812">Transmembrane</keyword>
<sequence length="71" mass="7857">MKEVDPRKARQGLNGRRILMILISSLILAVIVWGAVEFYGKMRPGRGFMDDNSKPPASTESQTPPSATGRR</sequence>
<keyword evidence="2" id="KW-1133">Transmembrane helix</keyword>
<evidence type="ECO:0000256" key="1">
    <source>
        <dbReference type="SAM" id="MobiDB-lite"/>
    </source>
</evidence>
<dbReference type="Proteomes" id="UP000441102">
    <property type="component" value="Unassembled WGS sequence"/>
</dbReference>
<dbReference type="EMBL" id="WBWX01000005">
    <property type="protein sequence ID" value="KAB2796228.1"/>
    <property type="molecule type" value="Genomic_DNA"/>
</dbReference>
<protein>
    <submittedName>
        <fullName evidence="3">Uncharacterized protein</fullName>
    </submittedName>
</protein>
<reference evidence="3 4" key="1">
    <citation type="submission" date="2019-09" db="EMBL/GenBank/DDBJ databases">
        <title>Taxonomic organization of the family Brucellaceae based on a phylogenomic approach.</title>
        <authorList>
            <person name="Leclercq S."/>
            <person name="Cloeckaert A."/>
            <person name="Zygmunt M.S."/>
        </authorList>
    </citation>
    <scope>NUCLEOTIDE SEQUENCE [LARGE SCALE GENOMIC DNA]</scope>
    <source>
        <strain evidence="3 4">CCUG 34461</strain>
    </source>
</reference>
<feature type="region of interest" description="Disordered" evidence="1">
    <location>
        <begin position="44"/>
        <end position="71"/>
    </location>
</feature>
<evidence type="ECO:0000313" key="3">
    <source>
        <dbReference type="EMBL" id="KAB2796228.1"/>
    </source>
</evidence>
<gene>
    <name evidence="3" type="ORF">F9L06_15870</name>
</gene>
<name>A0A011V555_BRUAN</name>
<keyword evidence="2" id="KW-0472">Membrane</keyword>
<evidence type="ECO:0000313" key="4">
    <source>
        <dbReference type="Proteomes" id="UP000441102"/>
    </source>
</evidence>
<accession>A0A011V555</accession>
<dbReference type="AlphaFoldDB" id="A0A011V555"/>
<dbReference type="KEGG" id="oah:DR92_3944"/>
<organism evidence="3 4">
    <name type="scientific">Brucella anthropi</name>
    <name type="common">Ochrobactrum anthropi</name>
    <dbReference type="NCBI Taxonomy" id="529"/>
    <lineage>
        <taxon>Bacteria</taxon>
        <taxon>Pseudomonadati</taxon>
        <taxon>Pseudomonadota</taxon>
        <taxon>Alphaproteobacteria</taxon>
        <taxon>Hyphomicrobiales</taxon>
        <taxon>Brucellaceae</taxon>
        <taxon>Brucella/Ochrobactrum group</taxon>
        <taxon>Brucella</taxon>
    </lineage>
</organism>
<dbReference type="GeneID" id="61314461"/>